<accession>A0A6P2BU22</accession>
<feature type="transmembrane region" description="Helical" evidence="1">
    <location>
        <begin position="41"/>
        <end position="60"/>
    </location>
</feature>
<evidence type="ECO:0000256" key="1">
    <source>
        <dbReference type="SAM" id="Phobius"/>
    </source>
</evidence>
<dbReference type="AlphaFoldDB" id="A0A6P2BU22"/>
<protein>
    <submittedName>
        <fullName evidence="2">Uncharacterized protein</fullName>
    </submittedName>
</protein>
<feature type="transmembrane region" description="Helical" evidence="1">
    <location>
        <begin position="184"/>
        <end position="205"/>
    </location>
</feature>
<evidence type="ECO:0000313" key="3">
    <source>
        <dbReference type="Proteomes" id="UP000460272"/>
    </source>
</evidence>
<evidence type="ECO:0000313" key="2">
    <source>
        <dbReference type="EMBL" id="TVZ02599.1"/>
    </source>
</evidence>
<keyword evidence="3" id="KW-1185">Reference proteome</keyword>
<dbReference type="OrthoDB" id="4098437at2"/>
<dbReference type="Proteomes" id="UP000460272">
    <property type="component" value="Unassembled WGS sequence"/>
</dbReference>
<dbReference type="EMBL" id="RPFW01000005">
    <property type="protein sequence ID" value="TVZ02599.1"/>
    <property type="molecule type" value="Genomic_DNA"/>
</dbReference>
<organism evidence="2 3">
    <name type="scientific">Trebonia kvetii</name>
    <dbReference type="NCBI Taxonomy" id="2480626"/>
    <lineage>
        <taxon>Bacteria</taxon>
        <taxon>Bacillati</taxon>
        <taxon>Actinomycetota</taxon>
        <taxon>Actinomycetes</taxon>
        <taxon>Streptosporangiales</taxon>
        <taxon>Treboniaceae</taxon>
        <taxon>Trebonia</taxon>
    </lineage>
</organism>
<feature type="transmembrane region" description="Helical" evidence="1">
    <location>
        <begin position="307"/>
        <end position="323"/>
    </location>
</feature>
<proteinExistence type="predicted"/>
<feature type="transmembrane region" description="Helical" evidence="1">
    <location>
        <begin position="111"/>
        <end position="128"/>
    </location>
</feature>
<feature type="transmembrane region" description="Helical" evidence="1">
    <location>
        <begin position="234"/>
        <end position="252"/>
    </location>
</feature>
<reference evidence="2 3" key="1">
    <citation type="submission" date="2018-11" db="EMBL/GenBank/DDBJ databases">
        <title>Trebonia kvetii gen.nov., sp.nov., a novel acidophilic actinobacterium, and proposal of the new actinobacterial family Treboniaceae fam. nov.</title>
        <authorList>
            <person name="Rapoport D."/>
            <person name="Sagova-Mareckova M."/>
            <person name="Sedlacek I."/>
            <person name="Provaznik J."/>
            <person name="Kralova S."/>
            <person name="Pavlinic D."/>
            <person name="Benes V."/>
            <person name="Kopecky J."/>
        </authorList>
    </citation>
    <scope>NUCLEOTIDE SEQUENCE [LARGE SCALE GENOMIC DNA]</scope>
    <source>
        <strain evidence="2 3">15Tr583</strain>
    </source>
</reference>
<feature type="transmembrane region" description="Helical" evidence="1">
    <location>
        <begin position="264"/>
        <end position="287"/>
    </location>
</feature>
<sequence length="371" mass="39597">MTPIGTRGWSPSGTVICVKTAVVQHNSARQPYGARGRRRRIAFAVAILFTCASLVQQVLYAVGLVREWPVSALRGSPVPLLLVAAPAWALTRPWPLPPPHLRKVTAALGRVPSWLALGLILLLTVVLWRNLQSGLPYLGHDEAVYAAKARSWLNGTPSAQWRPYRPVGLPALAWIALHVRDDIGAVRAVGLMLALSTLAITYMVAARLTSPWRAAVATLVMLSGWGFLRRLPEFLDDIAAAGLLAAVAYLMVRARQRPGSFSLLAAAVVAVAAFYVRYGVISGFIALGGAALATWGWRDWITSWRDVAAGGVFIGGLGAHLAYSSRTASSPLEVLLSALQVAPKGGTSARGSSTTRRSFPSDWRAISAASS</sequence>
<gene>
    <name evidence="2" type="ORF">EAS64_27895</name>
</gene>
<keyword evidence="1" id="KW-0812">Transmembrane</keyword>
<keyword evidence="1" id="KW-0472">Membrane</keyword>
<comment type="caution">
    <text evidence="2">The sequence shown here is derived from an EMBL/GenBank/DDBJ whole genome shotgun (WGS) entry which is preliminary data.</text>
</comment>
<keyword evidence="1" id="KW-1133">Transmembrane helix</keyword>
<name>A0A6P2BU22_9ACTN</name>